<evidence type="ECO:0000256" key="5">
    <source>
        <dbReference type="ARBA" id="ARBA00005298"/>
    </source>
</evidence>
<dbReference type="PANTHER" id="PTHR11188:SF49">
    <property type="entry name" value="ARRESTIN DOMAIN-CONTAINING PROTEIN 3"/>
    <property type="match status" value="1"/>
</dbReference>
<evidence type="ECO:0000256" key="4">
    <source>
        <dbReference type="ARBA" id="ARBA00004496"/>
    </source>
</evidence>
<sequence length="420" mass="47123">MVLGKVKSFTVSYDCLNDSNVPVYSSGDSVSGRVIIEVTGEIRVKSLCIHAKGFAKVRWTESRNAGSNTAYTQNYTEEVEYLNHKSILIGHERDDDNSEEGHTTIHSGRHEYAFSFELPQTPLATSFEGKHGSVRYWVKAELYRPWLPLPMKIKKEFTVFEHIDINTPSLLSPQAGTKEKTLCCWFCTSGPISLSAKIERKGYTPGESIQMFAEIENCSSRMVVPKAAIYQTQTFYAKGKMKEVKQLVANLRGESLSSGKTETWNGKMLKIPPVSPSILDCTIIRVEYSLMVYVDIPGAMNLFLNLPLVIGTIPLHPFGSRTSSVSSQCSMNMNSWLHMALPDRPEAPPSYAEVITDEQRQSTVASSTARDDFDRAFEGPLFAYIQEFRYQPPPLYSEIDPNPDQVNENEEGRPDTCPSR</sequence>
<dbReference type="SUPFAM" id="SSF81296">
    <property type="entry name" value="E set domains"/>
    <property type="match status" value="2"/>
</dbReference>
<dbReference type="InterPro" id="IPR011022">
    <property type="entry name" value="Arrestin_C-like"/>
</dbReference>
<name>A0A8C4S399_ERPCA</name>
<dbReference type="Proteomes" id="UP000694620">
    <property type="component" value="Chromosome 7"/>
</dbReference>
<dbReference type="GO" id="GO:0005764">
    <property type="term" value="C:lysosome"/>
    <property type="evidence" value="ECO:0007669"/>
    <property type="project" value="UniProtKB-SubCell"/>
</dbReference>
<comment type="subcellular location">
    <subcellularLocation>
        <location evidence="3">Cell membrane</location>
        <topology evidence="3">Peripheral membrane protein</topology>
        <orientation evidence="3">Cytoplasmic side</orientation>
    </subcellularLocation>
    <subcellularLocation>
        <location evidence="4">Cytoplasm</location>
    </subcellularLocation>
    <subcellularLocation>
        <location evidence="2">Early endosome</location>
    </subcellularLocation>
    <subcellularLocation>
        <location evidence="1">Lysosome</location>
    </subcellularLocation>
</comment>
<keyword evidence="10" id="KW-0472">Membrane</keyword>
<dbReference type="OrthoDB" id="2333384at2759"/>
<dbReference type="AlphaFoldDB" id="A0A8C4S399"/>
<evidence type="ECO:0000256" key="11">
    <source>
        <dbReference type="ARBA" id="ARBA00023228"/>
    </source>
</evidence>
<evidence type="ECO:0000256" key="14">
    <source>
        <dbReference type="SAM" id="MobiDB-lite"/>
    </source>
</evidence>
<dbReference type="PANTHER" id="PTHR11188">
    <property type="entry name" value="ARRESTIN DOMAIN CONTAINING PROTEIN"/>
    <property type="match status" value="1"/>
</dbReference>
<reference evidence="16" key="2">
    <citation type="submission" date="2025-08" db="UniProtKB">
        <authorList>
            <consortium name="Ensembl"/>
        </authorList>
    </citation>
    <scope>IDENTIFICATION</scope>
</reference>
<keyword evidence="9" id="KW-0967">Endosome</keyword>
<keyword evidence="7" id="KW-0963">Cytoplasm</keyword>
<accession>A0A8C4S399</accession>
<feature type="domain" description="Arrestin C-terminal-like" evidence="15">
    <location>
        <begin position="188"/>
        <end position="315"/>
    </location>
</feature>
<dbReference type="GO" id="GO:0005769">
    <property type="term" value="C:early endosome"/>
    <property type="evidence" value="ECO:0007669"/>
    <property type="project" value="UniProtKB-SubCell"/>
</dbReference>
<feature type="region of interest" description="Disordered" evidence="14">
    <location>
        <begin position="393"/>
        <end position="420"/>
    </location>
</feature>
<evidence type="ECO:0000256" key="8">
    <source>
        <dbReference type="ARBA" id="ARBA00022737"/>
    </source>
</evidence>
<dbReference type="InterPro" id="IPR014752">
    <property type="entry name" value="Arrestin-like_C"/>
</dbReference>
<gene>
    <name evidence="16" type="primary">ARRDC3</name>
    <name evidence="16" type="synonym">arrdc3a</name>
</gene>
<evidence type="ECO:0000256" key="3">
    <source>
        <dbReference type="ARBA" id="ARBA00004413"/>
    </source>
</evidence>
<reference evidence="16" key="1">
    <citation type="submission" date="2021-06" db="EMBL/GenBank/DDBJ databases">
        <authorList>
            <consortium name="Wellcome Sanger Institute Data Sharing"/>
        </authorList>
    </citation>
    <scope>NUCLEOTIDE SEQUENCE [LARGE SCALE GENOMIC DNA]</scope>
</reference>
<dbReference type="GO" id="GO:0005886">
    <property type="term" value="C:plasma membrane"/>
    <property type="evidence" value="ECO:0007669"/>
    <property type="project" value="UniProtKB-SubCell"/>
</dbReference>
<evidence type="ECO:0000256" key="12">
    <source>
        <dbReference type="ARBA" id="ARBA00041132"/>
    </source>
</evidence>
<keyword evidence="8" id="KW-0677">Repeat</keyword>
<keyword evidence="17" id="KW-1185">Reference proteome</keyword>
<dbReference type="FunFam" id="2.60.40.640:FF:000005">
    <property type="entry name" value="Arrestin domain-containing protein 3"/>
    <property type="match status" value="1"/>
</dbReference>
<dbReference type="SMART" id="SM01017">
    <property type="entry name" value="Arrestin_C"/>
    <property type="match status" value="1"/>
</dbReference>
<organism evidence="16 17">
    <name type="scientific">Erpetoichthys calabaricus</name>
    <name type="common">Rope fish</name>
    <name type="synonym">Calamoichthys calabaricus</name>
    <dbReference type="NCBI Taxonomy" id="27687"/>
    <lineage>
        <taxon>Eukaryota</taxon>
        <taxon>Metazoa</taxon>
        <taxon>Chordata</taxon>
        <taxon>Craniata</taxon>
        <taxon>Vertebrata</taxon>
        <taxon>Euteleostomi</taxon>
        <taxon>Actinopterygii</taxon>
        <taxon>Polypteriformes</taxon>
        <taxon>Polypteridae</taxon>
        <taxon>Erpetoichthys</taxon>
    </lineage>
</organism>
<evidence type="ECO:0000256" key="7">
    <source>
        <dbReference type="ARBA" id="ARBA00022490"/>
    </source>
</evidence>
<dbReference type="InterPro" id="IPR050357">
    <property type="entry name" value="Arrestin_domain-protein"/>
</dbReference>
<keyword evidence="11" id="KW-0458">Lysosome</keyword>
<evidence type="ECO:0000259" key="15">
    <source>
        <dbReference type="SMART" id="SM01017"/>
    </source>
</evidence>
<evidence type="ECO:0000256" key="13">
    <source>
        <dbReference type="ARBA" id="ARBA00045942"/>
    </source>
</evidence>
<evidence type="ECO:0000256" key="6">
    <source>
        <dbReference type="ARBA" id="ARBA00022475"/>
    </source>
</evidence>
<evidence type="ECO:0000313" key="17">
    <source>
        <dbReference type="Proteomes" id="UP000694620"/>
    </source>
</evidence>
<dbReference type="GO" id="GO:0015031">
    <property type="term" value="P:protein transport"/>
    <property type="evidence" value="ECO:0007669"/>
    <property type="project" value="TreeGrafter"/>
</dbReference>
<evidence type="ECO:0000256" key="9">
    <source>
        <dbReference type="ARBA" id="ARBA00022753"/>
    </source>
</evidence>
<dbReference type="InterPro" id="IPR014756">
    <property type="entry name" value="Ig_E-set"/>
</dbReference>
<reference evidence="16" key="3">
    <citation type="submission" date="2025-09" db="UniProtKB">
        <authorList>
            <consortium name="Ensembl"/>
        </authorList>
    </citation>
    <scope>IDENTIFICATION</scope>
</reference>
<dbReference type="Ensembl" id="ENSECRT00000011810.1">
    <property type="protein sequence ID" value="ENSECRP00000011620.1"/>
    <property type="gene ID" value="ENSECRG00000007737.1"/>
</dbReference>
<evidence type="ECO:0000256" key="1">
    <source>
        <dbReference type="ARBA" id="ARBA00004371"/>
    </source>
</evidence>
<comment type="function">
    <text evidence="13">Adapter protein that plays a role in regulating cell-surface expression of adrenergic receptors and probably also other G protein-coupled receptors. Plays a role in NEDD4-mediated ubiquitination and endocytosis af activated ADRB2 and subsequent ADRB2 degradation. May recruit NEDD4 to ADRB2. Alternatively, may function as adapter protein that does not play a major role in recruiting NEDD4 to ADRB2, but rather plays a role in a targeting ADRB2 to endosomes.</text>
</comment>
<dbReference type="Pfam" id="PF00339">
    <property type="entry name" value="Arrestin_N"/>
    <property type="match status" value="1"/>
</dbReference>
<dbReference type="InterPro" id="IPR011021">
    <property type="entry name" value="Arrestin-like_N"/>
</dbReference>
<evidence type="ECO:0000256" key="2">
    <source>
        <dbReference type="ARBA" id="ARBA00004412"/>
    </source>
</evidence>
<dbReference type="FunFam" id="2.60.40.640:FF:000007">
    <property type="entry name" value="Arrestin domain-containing protein 3 mRNA"/>
    <property type="match status" value="1"/>
</dbReference>
<dbReference type="Pfam" id="PF02752">
    <property type="entry name" value="Arrestin_C"/>
    <property type="match status" value="1"/>
</dbReference>
<dbReference type="GeneTree" id="ENSGT00940000155411"/>
<keyword evidence="6" id="KW-1003">Cell membrane</keyword>
<dbReference type="Gene3D" id="2.60.40.640">
    <property type="match status" value="2"/>
</dbReference>
<proteinExistence type="inferred from homology"/>
<protein>
    <recommendedName>
        <fullName evidence="12">Arrestin domain-containing protein 3</fullName>
    </recommendedName>
</protein>
<evidence type="ECO:0000256" key="10">
    <source>
        <dbReference type="ARBA" id="ARBA00023136"/>
    </source>
</evidence>
<comment type="similarity">
    <text evidence="5">Belongs to the arrestin family.</text>
</comment>
<evidence type="ECO:0000313" key="16">
    <source>
        <dbReference type="Ensembl" id="ENSECRP00000011620.1"/>
    </source>
</evidence>